<feature type="compositionally biased region" description="Basic and acidic residues" evidence="5">
    <location>
        <begin position="282"/>
        <end position="305"/>
    </location>
</feature>
<keyword evidence="2 4" id="KW-0808">Transferase</keyword>
<feature type="region of interest" description="Disordered" evidence="5">
    <location>
        <begin position="1008"/>
        <end position="1033"/>
    </location>
</feature>
<evidence type="ECO:0000256" key="1">
    <source>
        <dbReference type="ARBA" id="ARBA00007374"/>
    </source>
</evidence>
<feature type="compositionally biased region" description="Polar residues" evidence="5">
    <location>
        <begin position="864"/>
        <end position="885"/>
    </location>
</feature>
<dbReference type="Proteomes" id="UP000001798">
    <property type="component" value="Chromosome 13"/>
</dbReference>
<feature type="compositionally biased region" description="Polar residues" evidence="5">
    <location>
        <begin position="345"/>
        <end position="361"/>
    </location>
</feature>
<name>A0A384K1Y4_BOTFB</name>
<dbReference type="InterPro" id="IPR038286">
    <property type="entry name" value="IPK_sf"/>
</dbReference>
<accession>A0A384K1Y4</accession>
<evidence type="ECO:0000313" key="7">
    <source>
        <dbReference type="Proteomes" id="UP000001798"/>
    </source>
</evidence>
<dbReference type="GeneID" id="5436936"/>
<dbReference type="GO" id="GO:0008440">
    <property type="term" value="F:inositol-1,4,5-trisphosphate 3-kinase activity"/>
    <property type="evidence" value="ECO:0007669"/>
    <property type="project" value="TreeGrafter"/>
</dbReference>
<proteinExistence type="inferred from homology"/>
<feature type="region of interest" description="Disordered" evidence="5">
    <location>
        <begin position="177"/>
        <end position="196"/>
    </location>
</feature>
<dbReference type="PANTHER" id="PTHR12400:SF21">
    <property type="entry name" value="KINASE"/>
    <property type="match status" value="1"/>
</dbReference>
<feature type="compositionally biased region" description="Polar residues" evidence="5">
    <location>
        <begin position="720"/>
        <end position="731"/>
    </location>
</feature>
<keyword evidence="7" id="KW-1185">Reference proteome</keyword>
<feature type="region of interest" description="Disordered" evidence="5">
    <location>
        <begin position="1"/>
        <end position="101"/>
    </location>
</feature>
<dbReference type="KEGG" id="bfu:BCIN_13g03840"/>
<reference evidence="6 7" key="2">
    <citation type="journal article" date="2012" name="Eukaryot. Cell">
        <title>Genome update of Botrytis cinerea strains B05.10 and T4.</title>
        <authorList>
            <person name="Staats M."/>
            <person name="van Kan J.A."/>
        </authorList>
    </citation>
    <scope>NUCLEOTIDE SEQUENCE [LARGE SCALE GENOMIC DNA]</scope>
    <source>
        <strain evidence="6 7">B05.10</strain>
    </source>
</reference>
<feature type="region of interest" description="Disordered" evidence="5">
    <location>
        <begin position="267"/>
        <end position="623"/>
    </location>
</feature>
<dbReference type="OrthoDB" id="2573163at2759"/>
<dbReference type="EMBL" id="CP009817">
    <property type="protein sequence ID" value="ATZ56547.1"/>
    <property type="molecule type" value="Genomic_DNA"/>
</dbReference>
<dbReference type="InterPro" id="IPR005522">
    <property type="entry name" value="IPK"/>
</dbReference>
<feature type="compositionally biased region" description="Basic and acidic residues" evidence="5">
    <location>
        <begin position="611"/>
        <end position="621"/>
    </location>
</feature>
<dbReference type="GO" id="GO:0046854">
    <property type="term" value="P:phosphatidylinositol phosphate biosynthetic process"/>
    <property type="evidence" value="ECO:0007669"/>
    <property type="project" value="TreeGrafter"/>
</dbReference>
<evidence type="ECO:0000256" key="3">
    <source>
        <dbReference type="ARBA" id="ARBA00022777"/>
    </source>
</evidence>
<dbReference type="VEuPathDB" id="FungiDB:Bcin13g03840"/>
<dbReference type="EC" id="2.7.-.-" evidence="4"/>
<feature type="compositionally biased region" description="Basic and acidic residues" evidence="5">
    <location>
        <begin position="482"/>
        <end position="496"/>
    </location>
</feature>
<dbReference type="PANTHER" id="PTHR12400">
    <property type="entry name" value="INOSITOL POLYPHOSPHATE KINASE"/>
    <property type="match status" value="1"/>
</dbReference>
<gene>
    <name evidence="6" type="primary">Bckcs1</name>
    <name evidence="6" type="ORF">BCIN_13g03840</name>
</gene>
<dbReference type="GO" id="GO:0005634">
    <property type="term" value="C:nucleus"/>
    <property type="evidence" value="ECO:0007669"/>
    <property type="project" value="TreeGrafter"/>
</dbReference>
<dbReference type="GO" id="GO:0005737">
    <property type="term" value="C:cytoplasm"/>
    <property type="evidence" value="ECO:0007669"/>
    <property type="project" value="TreeGrafter"/>
</dbReference>
<feature type="compositionally biased region" description="Basic and acidic residues" evidence="5">
    <location>
        <begin position="439"/>
        <end position="458"/>
    </location>
</feature>
<dbReference type="RefSeq" id="XP_001556362.2">
    <property type="nucleotide sequence ID" value="XM_001556312.2"/>
</dbReference>
<feature type="compositionally biased region" description="Polar residues" evidence="5">
    <location>
        <begin position="1"/>
        <end position="34"/>
    </location>
</feature>
<dbReference type="Gene3D" id="3.30.470.160">
    <property type="entry name" value="Inositol polyphosphate kinase"/>
    <property type="match status" value="1"/>
</dbReference>
<feature type="region of interest" description="Disordered" evidence="5">
    <location>
        <begin position="772"/>
        <end position="809"/>
    </location>
</feature>
<feature type="region of interest" description="Disordered" evidence="5">
    <location>
        <begin position="691"/>
        <end position="738"/>
    </location>
</feature>
<feature type="region of interest" description="Disordered" evidence="5">
    <location>
        <begin position="864"/>
        <end position="979"/>
    </location>
</feature>
<dbReference type="Pfam" id="PF03770">
    <property type="entry name" value="IPK"/>
    <property type="match status" value="1"/>
</dbReference>
<evidence type="ECO:0000256" key="4">
    <source>
        <dbReference type="RuleBase" id="RU363090"/>
    </source>
</evidence>
<dbReference type="GO" id="GO:0000824">
    <property type="term" value="F:inositol-1,4,5,6-tetrakisphosphate 3-kinase activity"/>
    <property type="evidence" value="ECO:0007669"/>
    <property type="project" value="TreeGrafter"/>
</dbReference>
<evidence type="ECO:0000256" key="2">
    <source>
        <dbReference type="ARBA" id="ARBA00022679"/>
    </source>
</evidence>
<feature type="compositionally biased region" description="Basic and acidic residues" evidence="5">
    <location>
        <begin position="517"/>
        <end position="538"/>
    </location>
</feature>
<feature type="compositionally biased region" description="Low complexity" evidence="5">
    <location>
        <begin position="38"/>
        <end position="59"/>
    </location>
</feature>
<evidence type="ECO:0000256" key="5">
    <source>
        <dbReference type="SAM" id="MobiDB-lite"/>
    </source>
</evidence>
<reference evidence="6 7" key="3">
    <citation type="journal article" date="2017" name="Mol. Plant Pathol.">
        <title>A gapless genome sequence of the fungus Botrytis cinerea.</title>
        <authorList>
            <person name="Van Kan J.A."/>
            <person name="Stassen J.H."/>
            <person name="Mosbach A."/>
            <person name="Van Der Lee T.A."/>
            <person name="Faino L."/>
            <person name="Farmer A.D."/>
            <person name="Papasotiriou D.G."/>
            <person name="Zhou S."/>
            <person name="Seidl M.F."/>
            <person name="Cottam E."/>
            <person name="Edel D."/>
            <person name="Hahn M."/>
            <person name="Schwartz D.C."/>
            <person name="Dietrich R.A."/>
            <person name="Widdison S."/>
            <person name="Scalliet G."/>
        </authorList>
    </citation>
    <scope>NUCLEOTIDE SEQUENCE [LARGE SCALE GENOMIC DNA]</scope>
    <source>
        <strain evidence="6 7">B05.10</strain>
    </source>
</reference>
<organism evidence="6 7">
    <name type="scientific">Botryotinia fuckeliana (strain B05.10)</name>
    <name type="common">Noble rot fungus</name>
    <name type="synonym">Botrytis cinerea</name>
    <dbReference type="NCBI Taxonomy" id="332648"/>
    <lineage>
        <taxon>Eukaryota</taxon>
        <taxon>Fungi</taxon>
        <taxon>Dikarya</taxon>
        <taxon>Ascomycota</taxon>
        <taxon>Pezizomycotina</taxon>
        <taxon>Leotiomycetes</taxon>
        <taxon>Helotiales</taxon>
        <taxon>Sclerotiniaceae</taxon>
        <taxon>Botrytis</taxon>
    </lineage>
</organism>
<protein>
    <recommendedName>
        <fullName evidence="4">Kinase</fullName>
        <ecNumber evidence="4">2.7.-.-</ecNumber>
    </recommendedName>
</protein>
<evidence type="ECO:0000313" key="6">
    <source>
        <dbReference type="EMBL" id="ATZ56547.1"/>
    </source>
</evidence>
<reference evidence="6 7" key="1">
    <citation type="journal article" date="2011" name="PLoS Genet.">
        <title>Genomic analysis of the necrotrophic fungal pathogens Sclerotinia sclerotiorum and Botrytis cinerea.</title>
        <authorList>
            <person name="Amselem J."/>
            <person name="Cuomo C.A."/>
            <person name="van Kan J.A."/>
            <person name="Viaud M."/>
            <person name="Benito E.P."/>
            <person name="Couloux A."/>
            <person name="Coutinho P.M."/>
            <person name="de Vries R.P."/>
            <person name="Dyer P.S."/>
            <person name="Fillinger S."/>
            <person name="Fournier E."/>
            <person name="Gout L."/>
            <person name="Hahn M."/>
            <person name="Kohn L."/>
            <person name="Lapalu N."/>
            <person name="Plummer K.M."/>
            <person name="Pradier J.M."/>
            <person name="Quevillon E."/>
            <person name="Sharon A."/>
            <person name="Simon A."/>
            <person name="ten Have A."/>
            <person name="Tudzynski B."/>
            <person name="Tudzynski P."/>
            <person name="Wincker P."/>
            <person name="Andrew M."/>
            <person name="Anthouard V."/>
            <person name="Beever R.E."/>
            <person name="Beffa R."/>
            <person name="Benoit I."/>
            <person name="Bouzid O."/>
            <person name="Brault B."/>
            <person name="Chen Z."/>
            <person name="Choquer M."/>
            <person name="Collemare J."/>
            <person name="Cotton P."/>
            <person name="Danchin E.G."/>
            <person name="Da Silva C."/>
            <person name="Gautier A."/>
            <person name="Giraud C."/>
            <person name="Giraud T."/>
            <person name="Gonzalez C."/>
            <person name="Grossetete S."/>
            <person name="Guldener U."/>
            <person name="Henrissat B."/>
            <person name="Howlett B.J."/>
            <person name="Kodira C."/>
            <person name="Kretschmer M."/>
            <person name="Lappartient A."/>
            <person name="Leroch M."/>
            <person name="Levis C."/>
            <person name="Mauceli E."/>
            <person name="Neuveglise C."/>
            <person name="Oeser B."/>
            <person name="Pearson M."/>
            <person name="Poulain J."/>
            <person name="Poussereau N."/>
            <person name="Quesneville H."/>
            <person name="Rascle C."/>
            <person name="Schumacher J."/>
            <person name="Segurens B."/>
            <person name="Sexton A."/>
            <person name="Silva E."/>
            <person name="Sirven C."/>
            <person name="Soanes D.M."/>
            <person name="Talbot N.J."/>
            <person name="Templeton M."/>
            <person name="Yandava C."/>
            <person name="Yarden O."/>
            <person name="Zeng Q."/>
            <person name="Rollins J.A."/>
            <person name="Lebrun M.H."/>
            <person name="Dickman M."/>
        </authorList>
    </citation>
    <scope>NUCLEOTIDE SEQUENCE [LARGE SCALE GENOMIC DNA]</scope>
    <source>
        <strain evidence="6 7">B05.10</strain>
    </source>
</reference>
<comment type="similarity">
    <text evidence="1 4">Belongs to the inositol phosphokinase (IPK) family.</text>
</comment>
<feature type="compositionally biased region" description="Polar residues" evidence="5">
    <location>
        <begin position="60"/>
        <end position="97"/>
    </location>
</feature>
<keyword evidence="3 4" id="KW-0418">Kinase</keyword>
<dbReference type="SUPFAM" id="SSF56104">
    <property type="entry name" value="SAICAR synthase-like"/>
    <property type="match status" value="1"/>
</dbReference>
<dbReference type="GO" id="GO:0032958">
    <property type="term" value="P:inositol phosphate biosynthetic process"/>
    <property type="evidence" value="ECO:0007669"/>
    <property type="project" value="InterPro"/>
</dbReference>
<sequence length="1324" mass="146639">MSNSPTDSRNAAHTPPVSTEQGQQISQHGDQNEAQGRANAPPTSSSANSSSLLTQALSLNHQESAATNIDPTPRTPRNTFSSIRQPRPSSSNSQYQNERARNLAEDLNEAVIATASITYNPNGIMSNRPVSAGATPFVSTGLIFDMDQVNHALSGHRDPFRTSNVKGRGTSLERTAKEKRVQDLPKGSFSTNPGDTAIITRPSTPMQEPVGSLSDNPPVDGVRASYRSWRDARASPPVEKAWSICEQGDDDQGGSVEKAIAEALSGVEHNNRSRKASHSLRFFREGLPEDKTKKRENKNRAHPKDANSSARISSIPEGGTIDTRTNSAHGIASEPLSPFPDPKSPTKSSAYSKGYESTPNPTEGLATETDYFDPSHSIETLRPDKVRRMPSQLLADIRKHHNLTPGNAKGSSFSGSIPAPESEKSKSDSGEENSIGKPQLDREDSEDGTKLIKTKSRDDGDESGEEKISSALFVPHKTPHATSERRGEGPRDRIDLVARVGGNDQVQSEDSDPQQWLEEHRVPSCEVDKTYESQEGKSRPLPSPRLPKQHEPAAESNGYITPTDTYDPNHDSYDEGESTAYEESSLTDDPEATPTSSRRRRSFMVPTPKIHVTEDQDEARKSKGSVELIPYKHQVGGHTTMWRFSNRAVCKELNNGENKFYEICEQKHPQLMKFLPRYIGVLNVTLEKKHVRPKVPPKDDKDATTESTGTDGQLTKDDAASSTDTNGQANSIKVPEPTRMISQSLKTSSIPIATVNFADNRHIIPKSFLQPHPHLIDPVEAPSTKESHQQKGQSQTQPPPSGDFTFRPTLSDKHAVSWGATTINKELRNKVFGEAFLQQPIPIHRHKKLGTQNRTMRNGAALRNANSESSLKVQSNKMVDGQQTKESMRTRAIKTAAEQKNGLSPMTPVTPAPPVSTNDSKANGHDHVENGEVDDEFDHMAGTSAPEPEIAGPQDSPKRPKRRFSSGGLRRRPTEVADDRGNLKYFEEADDAGYKGDEEDVFAMDPEPTDAQKVTSPVKKEPTPKLGNVNEIPKLTPVDSNAMVKRPITPKITPSALIIPPRPVNPKEAQTQGQRIQYFLLLEDLTAGMKKPCIMDLKMGTRQYGIDAVEKKQQSQRTKCEATTSHDLGVRVCGLQVWDVKTQGYVFHDKYFGRDLKAGPDFQKALTRFLYDGVDDGSILRHIPTLIHKLSTLEVLIRSLPGYRFYAASLLLFYDGETHEEEESDSNTFEPLSRRREIDLKMADFANCAIREDCLAPGRNCPPRHPDQPDLGFLRGLKSLRKYFLAIQRDVRAKMGIKTRDWNDEQRQIDLEDEYDEDEANLSY</sequence>